<reference evidence="2" key="1">
    <citation type="journal article" date="2015" name="Nat. Genet.">
        <title>The genome and transcriptome of the zoonotic hookworm Ancylostoma ceylanicum identify infection-specific gene families.</title>
        <authorList>
            <person name="Schwarz E.M."/>
            <person name="Hu Y."/>
            <person name="Antoshechkin I."/>
            <person name="Miller M.M."/>
            <person name="Sternberg P.W."/>
            <person name="Aroian R.V."/>
        </authorList>
    </citation>
    <scope>NUCLEOTIDE SEQUENCE</scope>
    <source>
        <strain evidence="2">HY135</strain>
    </source>
</reference>
<gene>
    <name evidence="1" type="primary">Acey_s0569.g72</name>
    <name evidence="1" type="ORF">Y032_0569g72</name>
</gene>
<protein>
    <submittedName>
        <fullName evidence="1">Uncharacterized protein</fullName>
    </submittedName>
</protein>
<comment type="caution">
    <text evidence="1">The sequence shown here is derived from an EMBL/GenBank/DDBJ whole genome shotgun (WGS) entry which is preliminary data.</text>
</comment>
<sequence length="68" mass="8116">MHEHSRWGGEGIGEADKYCSHFKRCLHYCPHNESVVGPLRMSEVFNHVRCFWMFTKRDFLRGEDAHHL</sequence>
<dbReference type="AlphaFoldDB" id="A0A016WQW2"/>
<keyword evidence="2" id="KW-1185">Reference proteome</keyword>
<organism evidence="1 2">
    <name type="scientific">Ancylostoma ceylanicum</name>
    <dbReference type="NCBI Taxonomy" id="53326"/>
    <lineage>
        <taxon>Eukaryota</taxon>
        <taxon>Metazoa</taxon>
        <taxon>Ecdysozoa</taxon>
        <taxon>Nematoda</taxon>
        <taxon>Chromadorea</taxon>
        <taxon>Rhabditida</taxon>
        <taxon>Rhabditina</taxon>
        <taxon>Rhabditomorpha</taxon>
        <taxon>Strongyloidea</taxon>
        <taxon>Ancylostomatidae</taxon>
        <taxon>Ancylostomatinae</taxon>
        <taxon>Ancylostoma</taxon>
    </lineage>
</organism>
<dbReference type="Proteomes" id="UP000024635">
    <property type="component" value="Unassembled WGS sequence"/>
</dbReference>
<name>A0A016WQW2_9BILA</name>
<accession>A0A016WQW2</accession>
<evidence type="ECO:0000313" key="1">
    <source>
        <dbReference type="EMBL" id="EYC41418.1"/>
    </source>
</evidence>
<proteinExistence type="predicted"/>
<evidence type="ECO:0000313" key="2">
    <source>
        <dbReference type="Proteomes" id="UP000024635"/>
    </source>
</evidence>
<dbReference type="EMBL" id="JARK01000169">
    <property type="protein sequence ID" value="EYC41418.1"/>
    <property type="molecule type" value="Genomic_DNA"/>
</dbReference>